<name>A0A0G3BKE4_9BURK</name>
<evidence type="ECO:0000313" key="2">
    <source>
        <dbReference type="EMBL" id="AKJ27831.1"/>
    </source>
</evidence>
<dbReference type="Proteomes" id="UP000035352">
    <property type="component" value="Chromosome"/>
</dbReference>
<keyword evidence="3" id="KW-1185">Reference proteome</keyword>
<feature type="region of interest" description="Disordered" evidence="1">
    <location>
        <begin position="27"/>
        <end position="46"/>
    </location>
</feature>
<dbReference type="STRING" id="413882.AAW51_1140"/>
<sequence length="68" mass="6883">MLGALSGLGSTLGNIASGGASTLQNKALGSANREMSKEMAEEDFKDSLQAAANSRLKKGGELIKSAAQ</sequence>
<dbReference type="KEGG" id="pbh:AAW51_1140"/>
<evidence type="ECO:0000313" key="3">
    <source>
        <dbReference type="Proteomes" id="UP000035352"/>
    </source>
</evidence>
<gene>
    <name evidence="2" type="ORF">AAW51_1140</name>
</gene>
<dbReference type="AlphaFoldDB" id="A0A0G3BKE4"/>
<accession>A0A0G3BKE4</accession>
<protein>
    <submittedName>
        <fullName evidence="2">Uncharacterized protein</fullName>
    </submittedName>
</protein>
<dbReference type="EMBL" id="CP011371">
    <property type="protein sequence ID" value="AKJ27831.1"/>
    <property type="molecule type" value="Genomic_DNA"/>
</dbReference>
<organism evidence="2 3">
    <name type="scientific">Caldimonas brevitalea</name>
    <dbReference type="NCBI Taxonomy" id="413882"/>
    <lineage>
        <taxon>Bacteria</taxon>
        <taxon>Pseudomonadati</taxon>
        <taxon>Pseudomonadota</taxon>
        <taxon>Betaproteobacteria</taxon>
        <taxon>Burkholderiales</taxon>
        <taxon>Sphaerotilaceae</taxon>
        <taxon>Caldimonas</taxon>
    </lineage>
</organism>
<evidence type="ECO:0000256" key="1">
    <source>
        <dbReference type="SAM" id="MobiDB-lite"/>
    </source>
</evidence>
<proteinExistence type="predicted"/>
<dbReference type="RefSeq" id="WP_047193832.1">
    <property type="nucleotide sequence ID" value="NZ_CP011371.1"/>
</dbReference>
<reference evidence="2 3" key="1">
    <citation type="submission" date="2015-05" db="EMBL/GenBank/DDBJ databases">
        <authorList>
            <person name="Tang B."/>
            <person name="Yu Y."/>
        </authorList>
    </citation>
    <scope>NUCLEOTIDE SEQUENCE [LARGE SCALE GENOMIC DNA]</scope>
    <source>
        <strain evidence="2 3">DSM 7029</strain>
    </source>
</reference>